<proteinExistence type="predicted"/>
<feature type="compositionally biased region" description="Basic residues" evidence="1">
    <location>
        <begin position="10"/>
        <end position="19"/>
    </location>
</feature>
<organism evidence="2 3">
    <name type="scientific">Vigna angularis var. angularis</name>
    <dbReference type="NCBI Taxonomy" id="157739"/>
    <lineage>
        <taxon>Eukaryota</taxon>
        <taxon>Viridiplantae</taxon>
        <taxon>Streptophyta</taxon>
        <taxon>Embryophyta</taxon>
        <taxon>Tracheophyta</taxon>
        <taxon>Spermatophyta</taxon>
        <taxon>Magnoliopsida</taxon>
        <taxon>eudicotyledons</taxon>
        <taxon>Gunneridae</taxon>
        <taxon>Pentapetalae</taxon>
        <taxon>rosids</taxon>
        <taxon>fabids</taxon>
        <taxon>Fabales</taxon>
        <taxon>Fabaceae</taxon>
        <taxon>Papilionoideae</taxon>
        <taxon>50 kb inversion clade</taxon>
        <taxon>NPAAA clade</taxon>
        <taxon>indigoferoid/millettioid clade</taxon>
        <taxon>Phaseoleae</taxon>
        <taxon>Vigna</taxon>
    </lineage>
</organism>
<evidence type="ECO:0000256" key="1">
    <source>
        <dbReference type="SAM" id="MobiDB-lite"/>
    </source>
</evidence>
<dbReference type="EMBL" id="AP015034">
    <property type="protein sequence ID" value="BAT75280.1"/>
    <property type="molecule type" value="Genomic_DNA"/>
</dbReference>
<protein>
    <submittedName>
        <fullName evidence="2">Uncharacterized protein</fullName>
    </submittedName>
</protein>
<name>A0A0S3R404_PHAAN</name>
<dbReference type="AlphaFoldDB" id="A0A0S3R404"/>
<keyword evidence="3" id="KW-1185">Reference proteome</keyword>
<accession>A0A0S3R404</accession>
<feature type="region of interest" description="Disordered" evidence="1">
    <location>
        <begin position="1"/>
        <end position="75"/>
    </location>
</feature>
<evidence type="ECO:0000313" key="3">
    <source>
        <dbReference type="Proteomes" id="UP000291084"/>
    </source>
</evidence>
<sequence length="75" mass="8363">MTLPSNHVVNHQKQHHKTLHHSDEYREAPPPIDAKTITSNCTSSIAQPSHDTTTESQGTCKNEQLTNTPLHHSES</sequence>
<feature type="compositionally biased region" description="Polar residues" evidence="1">
    <location>
        <begin position="36"/>
        <end position="75"/>
    </location>
</feature>
<dbReference type="Proteomes" id="UP000291084">
    <property type="component" value="Chromosome 1"/>
</dbReference>
<gene>
    <name evidence="2" type="primary">Vigan.01G311500</name>
    <name evidence="2" type="ORF">VIGAN_01311500</name>
</gene>
<reference evidence="2 3" key="1">
    <citation type="journal article" date="2015" name="Sci. Rep.">
        <title>The power of single molecule real-time sequencing technology in the de novo assembly of a eukaryotic genome.</title>
        <authorList>
            <person name="Sakai H."/>
            <person name="Naito K."/>
            <person name="Ogiso-Tanaka E."/>
            <person name="Takahashi Y."/>
            <person name="Iseki K."/>
            <person name="Muto C."/>
            <person name="Satou K."/>
            <person name="Teruya K."/>
            <person name="Shiroma A."/>
            <person name="Shimoji M."/>
            <person name="Hirano T."/>
            <person name="Itoh T."/>
            <person name="Kaga A."/>
            <person name="Tomooka N."/>
        </authorList>
    </citation>
    <scope>NUCLEOTIDE SEQUENCE [LARGE SCALE GENOMIC DNA]</scope>
    <source>
        <strain evidence="3">cv. Shumari</strain>
    </source>
</reference>
<evidence type="ECO:0000313" key="2">
    <source>
        <dbReference type="EMBL" id="BAT75280.1"/>
    </source>
</evidence>